<proteinExistence type="predicted"/>
<protein>
    <submittedName>
        <fullName evidence="2">Uncharacterized protein</fullName>
    </submittedName>
</protein>
<keyword evidence="1" id="KW-0812">Transmembrane</keyword>
<dbReference type="PATRIC" id="fig|1352.1358.peg.3044"/>
<reference evidence="2 3" key="1">
    <citation type="submission" date="2016-01" db="EMBL/GenBank/DDBJ databases">
        <title>Molecular Mechanisms for transfer of large genomic segments between Enterococcus faecium strains.</title>
        <authorList>
            <person name="Garcia-Solache M.A."/>
            <person name="Lebreton F."/>
            <person name="Mclaughlin R.E."/>
            <person name="Whiteaker J.D."/>
            <person name="Gilmore M.S."/>
            <person name="Rice L.B."/>
        </authorList>
    </citation>
    <scope>NUCLEOTIDE SEQUENCE [LARGE SCALE GENOMIC DNA]</scope>
    <source>
        <strain evidence="2 3">D344RRF x C68</strain>
    </source>
</reference>
<evidence type="ECO:0000313" key="2">
    <source>
        <dbReference type="EMBL" id="KWX16005.1"/>
    </source>
</evidence>
<keyword evidence="1" id="KW-1133">Transmembrane helix</keyword>
<organism evidence="2 3">
    <name type="scientific">Enterococcus faecium</name>
    <name type="common">Streptococcus faecium</name>
    <dbReference type="NCBI Taxonomy" id="1352"/>
    <lineage>
        <taxon>Bacteria</taxon>
        <taxon>Bacillati</taxon>
        <taxon>Bacillota</taxon>
        <taxon>Bacilli</taxon>
        <taxon>Lactobacillales</taxon>
        <taxon>Enterococcaceae</taxon>
        <taxon>Enterococcus</taxon>
    </lineage>
</organism>
<feature type="transmembrane region" description="Helical" evidence="1">
    <location>
        <begin position="41"/>
        <end position="61"/>
    </location>
</feature>
<accession>A0A132P107</accession>
<gene>
    <name evidence="2" type="ORF">AWT83_17440</name>
</gene>
<comment type="caution">
    <text evidence="2">The sequence shown here is derived from an EMBL/GenBank/DDBJ whole genome shotgun (WGS) entry which is preliminary data.</text>
</comment>
<feature type="transmembrane region" description="Helical" evidence="1">
    <location>
        <begin position="6"/>
        <end position="25"/>
    </location>
</feature>
<keyword evidence="1" id="KW-0472">Membrane</keyword>
<sequence length="229" mass="27201">MAFYLPYLLIFVSISGSIWLIYKIFQTRYSLKGSKIRFKRFFFLGCIFSLIIVSSGLFGVLEGNKRVSRSILLGNVTQKYESARDKKKKEQALAQKMEEFTTCYEEMNDIFVNQEKRLTDKNMEKLTRLYQNLPEKQQKEVQDNYERTKKDVQYVKDTKIEEACSDLFGDTNPWFASEEEKKEKQQSVTYERYEILLQQATNMQNPTKKETALNYLKSVKEWLDQQQQN</sequence>
<evidence type="ECO:0000256" key="1">
    <source>
        <dbReference type="SAM" id="Phobius"/>
    </source>
</evidence>
<name>A0A132P107_ENTFC</name>
<dbReference type="RefSeq" id="WP_002298772.1">
    <property type="nucleotide sequence ID" value="NZ_CAACXW010000003.1"/>
</dbReference>
<evidence type="ECO:0000313" key="3">
    <source>
        <dbReference type="Proteomes" id="UP000070452"/>
    </source>
</evidence>
<dbReference type="EMBL" id="LRHK01000011">
    <property type="protein sequence ID" value="KWX16005.1"/>
    <property type="molecule type" value="Genomic_DNA"/>
</dbReference>
<dbReference type="AlphaFoldDB" id="A0A132P107"/>
<dbReference type="Proteomes" id="UP000070452">
    <property type="component" value="Unassembled WGS sequence"/>
</dbReference>